<dbReference type="Gene3D" id="1.10.630.10">
    <property type="entry name" value="Cytochrome P450"/>
    <property type="match status" value="1"/>
</dbReference>
<dbReference type="PRINTS" id="PR00385">
    <property type="entry name" value="P450"/>
</dbReference>
<feature type="coiled-coil region" evidence="13">
    <location>
        <begin position="253"/>
        <end position="280"/>
    </location>
</feature>
<evidence type="ECO:0000256" key="11">
    <source>
        <dbReference type="PIRSR" id="PIRSR602401-1"/>
    </source>
</evidence>
<keyword evidence="4" id="KW-0812">Transmembrane</keyword>
<keyword evidence="7 12" id="KW-0560">Oxidoreductase</keyword>
<evidence type="ECO:0000313" key="15">
    <source>
        <dbReference type="Proteomes" id="UP000091857"/>
    </source>
</evidence>
<evidence type="ECO:0000256" key="4">
    <source>
        <dbReference type="ARBA" id="ARBA00022692"/>
    </source>
</evidence>
<dbReference type="Proteomes" id="UP000091857">
    <property type="component" value="Chromosome 5"/>
</dbReference>
<evidence type="ECO:0000256" key="6">
    <source>
        <dbReference type="ARBA" id="ARBA00022989"/>
    </source>
</evidence>
<evidence type="ECO:0000256" key="7">
    <source>
        <dbReference type="ARBA" id="ARBA00023002"/>
    </source>
</evidence>
<dbReference type="STRING" id="3983.A0A2C9VXE1"/>
<keyword evidence="6" id="KW-1133">Transmembrane helix</keyword>
<reference evidence="15" key="1">
    <citation type="journal article" date="2016" name="Nat. Biotechnol.">
        <title>Sequencing wild and cultivated cassava and related species reveals extensive interspecific hybridization and genetic diversity.</title>
        <authorList>
            <person name="Bredeson J.V."/>
            <person name="Lyons J.B."/>
            <person name="Prochnik S.E."/>
            <person name="Wu G.A."/>
            <person name="Ha C.M."/>
            <person name="Edsinger-Gonzales E."/>
            <person name="Grimwood J."/>
            <person name="Schmutz J."/>
            <person name="Rabbi I.Y."/>
            <person name="Egesi C."/>
            <person name="Nauluvula P."/>
            <person name="Lebot V."/>
            <person name="Ndunguru J."/>
            <person name="Mkamilo G."/>
            <person name="Bart R.S."/>
            <person name="Setter T.L."/>
            <person name="Gleadow R.M."/>
            <person name="Kulakow P."/>
            <person name="Ferguson M.E."/>
            <person name="Rounsley S."/>
            <person name="Rokhsar D.S."/>
        </authorList>
    </citation>
    <scope>NUCLEOTIDE SEQUENCE [LARGE SCALE GENOMIC DNA]</scope>
    <source>
        <strain evidence="15">cv. AM560-2</strain>
    </source>
</reference>
<keyword evidence="15" id="KW-1185">Reference proteome</keyword>
<dbReference type="EMBL" id="CM004391">
    <property type="protein sequence ID" value="OAY50135.1"/>
    <property type="molecule type" value="Genomic_DNA"/>
</dbReference>
<dbReference type="InterPro" id="IPR050665">
    <property type="entry name" value="Cytochrome_P450_Monooxygen"/>
</dbReference>
<name>A0A2C9VXE1_MANES</name>
<dbReference type="OMA" id="IKQCARI"/>
<dbReference type="PANTHER" id="PTHR24282">
    <property type="entry name" value="CYTOCHROME P450 FAMILY MEMBER"/>
    <property type="match status" value="1"/>
</dbReference>
<dbReference type="PANTHER" id="PTHR24282:SF20">
    <property type="entry name" value="CYTOCHROME P450 CYP749A22-LIKE"/>
    <property type="match status" value="1"/>
</dbReference>
<dbReference type="PROSITE" id="PS00086">
    <property type="entry name" value="CYTOCHROME_P450"/>
    <property type="match status" value="1"/>
</dbReference>
<evidence type="ECO:0000256" key="10">
    <source>
        <dbReference type="ARBA" id="ARBA00023136"/>
    </source>
</evidence>
<comment type="caution">
    <text evidence="14">The sequence shown here is derived from an EMBL/GenBank/DDBJ whole genome shotgun (WGS) entry which is preliminary data.</text>
</comment>
<keyword evidence="13" id="KW-0175">Coiled coil</keyword>
<evidence type="ECO:0008006" key="16">
    <source>
        <dbReference type="Google" id="ProtNLM"/>
    </source>
</evidence>
<evidence type="ECO:0000256" key="9">
    <source>
        <dbReference type="ARBA" id="ARBA00023033"/>
    </source>
</evidence>
<organism evidence="14 15">
    <name type="scientific">Manihot esculenta</name>
    <name type="common">Cassava</name>
    <name type="synonym">Jatropha manihot</name>
    <dbReference type="NCBI Taxonomy" id="3983"/>
    <lineage>
        <taxon>Eukaryota</taxon>
        <taxon>Viridiplantae</taxon>
        <taxon>Streptophyta</taxon>
        <taxon>Embryophyta</taxon>
        <taxon>Tracheophyta</taxon>
        <taxon>Spermatophyta</taxon>
        <taxon>Magnoliopsida</taxon>
        <taxon>eudicotyledons</taxon>
        <taxon>Gunneridae</taxon>
        <taxon>Pentapetalae</taxon>
        <taxon>rosids</taxon>
        <taxon>fabids</taxon>
        <taxon>Malpighiales</taxon>
        <taxon>Euphorbiaceae</taxon>
        <taxon>Crotonoideae</taxon>
        <taxon>Manihoteae</taxon>
        <taxon>Manihot</taxon>
    </lineage>
</organism>
<dbReference type="InterPro" id="IPR036396">
    <property type="entry name" value="Cyt_P450_sf"/>
</dbReference>
<dbReference type="InterPro" id="IPR001128">
    <property type="entry name" value="Cyt_P450"/>
</dbReference>
<gene>
    <name evidence="14" type="ORF">MANES_05G111200v8</name>
</gene>
<comment type="subcellular location">
    <subcellularLocation>
        <location evidence="1">Membrane</location>
        <topology evidence="1">Single-pass membrane protein</topology>
    </subcellularLocation>
</comment>
<dbReference type="SUPFAM" id="SSF48264">
    <property type="entry name" value="Cytochrome P450"/>
    <property type="match status" value="1"/>
</dbReference>
<dbReference type="GO" id="GO:0016020">
    <property type="term" value="C:membrane"/>
    <property type="evidence" value="ECO:0007669"/>
    <property type="project" value="UniProtKB-SubCell"/>
</dbReference>
<dbReference type="GO" id="GO:0004497">
    <property type="term" value="F:monooxygenase activity"/>
    <property type="evidence" value="ECO:0000318"/>
    <property type="project" value="GO_Central"/>
</dbReference>
<sequence>MATLSVLVILLSSSLCLYFLSNLFKFLDSVWWTPIRIQHLMTSQGIRGPSYRFIYGNTQEIIKMRNESMSTSMQDLSHNIFSRIQPHIHSWTKTYGTNFLYWDGPRAQLLVSEPELIREILNNRDKIYRKSEFVAFTRKLLGDGTFTSEGEKWSKLRKLANYAFHAESLKHMIPAMITSVEMMLERWKKHQGEEIEVVEEFRLLTSEVISRAAFGSSYVQGKNIFDMLTKLSMLLSRNIFKVKQIGLISKIWKSRDEIEADKLEKQLENSILEIIKKREDEVMNGEVENFRNDFLGILLKAKHGDDDSKRISLREVIDECKTFYIAGQETSNTLLCWVVLLLATHSDWQEEARNEVFKILGNKTPTADGIAKLKKMGMIINETLRLYPPVVVFSRKADREAQLGKLTLPVDINLHISTLSIHHDPVTWGDDVHLFKPERFSEGLAKATNNNKAIYMPFGFGPRTCVGLNFAITEAKIALSMILQQYSITLSPTYVHSPVEHLTIRPQYGIQVVLNKV</sequence>
<keyword evidence="5 11" id="KW-0479">Metal-binding</keyword>
<dbReference type="AlphaFoldDB" id="A0A2C9VXE1"/>
<dbReference type="InterPro" id="IPR002401">
    <property type="entry name" value="Cyt_P450_E_grp-I"/>
</dbReference>
<evidence type="ECO:0000256" key="13">
    <source>
        <dbReference type="SAM" id="Coils"/>
    </source>
</evidence>
<keyword evidence="9 12" id="KW-0503">Monooxygenase</keyword>
<dbReference type="OrthoDB" id="1470350at2759"/>
<dbReference type="Gramene" id="Manes.05G111200.1.v8.1">
    <property type="protein sequence ID" value="Manes.05G111200.1.v8.1.CDS"/>
    <property type="gene ID" value="Manes.05G111200.v8.1"/>
</dbReference>
<accession>A0A2C9VXE1</accession>
<feature type="binding site" description="axial binding residue" evidence="11">
    <location>
        <position position="465"/>
    </location>
    <ligand>
        <name>heme</name>
        <dbReference type="ChEBI" id="CHEBI:30413"/>
    </ligand>
    <ligandPart>
        <name>Fe</name>
        <dbReference type="ChEBI" id="CHEBI:18248"/>
    </ligandPart>
</feature>
<comment type="similarity">
    <text evidence="2 12">Belongs to the cytochrome P450 family.</text>
</comment>
<keyword evidence="10" id="KW-0472">Membrane</keyword>
<comment type="cofactor">
    <cofactor evidence="11">
        <name>heme</name>
        <dbReference type="ChEBI" id="CHEBI:30413"/>
    </cofactor>
</comment>
<dbReference type="GO" id="GO:0020037">
    <property type="term" value="F:heme binding"/>
    <property type="evidence" value="ECO:0007669"/>
    <property type="project" value="InterPro"/>
</dbReference>
<proteinExistence type="inferred from homology"/>
<evidence type="ECO:0000256" key="1">
    <source>
        <dbReference type="ARBA" id="ARBA00004167"/>
    </source>
</evidence>
<keyword evidence="8 11" id="KW-0408">Iron</keyword>
<evidence type="ECO:0000256" key="2">
    <source>
        <dbReference type="ARBA" id="ARBA00010617"/>
    </source>
</evidence>
<protein>
    <recommendedName>
        <fullName evidence="16">Cytochrome P450</fullName>
    </recommendedName>
</protein>
<evidence type="ECO:0000256" key="8">
    <source>
        <dbReference type="ARBA" id="ARBA00023004"/>
    </source>
</evidence>
<evidence type="ECO:0000256" key="12">
    <source>
        <dbReference type="RuleBase" id="RU000461"/>
    </source>
</evidence>
<dbReference type="InterPro" id="IPR017972">
    <property type="entry name" value="Cyt_P450_CS"/>
</dbReference>
<dbReference type="PRINTS" id="PR00463">
    <property type="entry name" value="EP450I"/>
</dbReference>
<dbReference type="Pfam" id="PF00067">
    <property type="entry name" value="p450"/>
    <property type="match status" value="1"/>
</dbReference>
<evidence type="ECO:0000256" key="3">
    <source>
        <dbReference type="ARBA" id="ARBA00022617"/>
    </source>
</evidence>
<dbReference type="GO" id="GO:0016705">
    <property type="term" value="F:oxidoreductase activity, acting on paired donors, with incorporation or reduction of molecular oxygen"/>
    <property type="evidence" value="ECO:0007669"/>
    <property type="project" value="InterPro"/>
</dbReference>
<evidence type="ECO:0000313" key="14">
    <source>
        <dbReference type="EMBL" id="OAY50135.1"/>
    </source>
</evidence>
<keyword evidence="3 11" id="KW-0349">Heme</keyword>
<evidence type="ECO:0000256" key="5">
    <source>
        <dbReference type="ARBA" id="ARBA00022723"/>
    </source>
</evidence>
<dbReference type="GO" id="GO:0005506">
    <property type="term" value="F:iron ion binding"/>
    <property type="evidence" value="ECO:0007669"/>
    <property type="project" value="InterPro"/>
</dbReference>